<evidence type="ECO:0000313" key="6">
    <source>
        <dbReference type="EMBL" id="GKX29422.1"/>
    </source>
</evidence>
<dbReference type="EMBL" id="BRLB01000004">
    <property type="protein sequence ID" value="GKX29422.1"/>
    <property type="molecule type" value="Genomic_DNA"/>
</dbReference>
<dbReference type="AlphaFoldDB" id="A0A9W5Y8Y1"/>
<evidence type="ECO:0000259" key="5">
    <source>
        <dbReference type="Pfam" id="PF07940"/>
    </source>
</evidence>
<evidence type="ECO:0000256" key="4">
    <source>
        <dbReference type="ARBA" id="ARBA00023239"/>
    </source>
</evidence>
<dbReference type="InterPro" id="IPR008929">
    <property type="entry name" value="Chondroitin_lyas"/>
</dbReference>
<feature type="domain" description="Heparinase II/III-like C-terminal" evidence="5">
    <location>
        <begin position="392"/>
        <end position="490"/>
    </location>
</feature>
<keyword evidence="2" id="KW-0732">Signal</keyword>
<keyword evidence="7" id="KW-1185">Reference proteome</keyword>
<organism evidence="6 7">
    <name type="scientific">Vallitalea longa</name>
    <dbReference type="NCBI Taxonomy" id="2936439"/>
    <lineage>
        <taxon>Bacteria</taxon>
        <taxon>Bacillati</taxon>
        <taxon>Bacillota</taxon>
        <taxon>Clostridia</taxon>
        <taxon>Lachnospirales</taxon>
        <taxon>Vallitaleaceae</taxon>
        <taxon>Vallitalea</taxon>
    </lineage>
</organism>
<sequence>MEYLEIEKLKEEIKLNDNYKNMIKQIEEDVNEFCPEFYDDPNRISRWGHNYFCEIDGGLLIYDRKKPRAHQCEICKEVYDNELLNGVWVYMYRNDAVLAAWKSALLYRLTKENKYIKYVKKIIGFYSDHYLEFQLHKKENTIFDSLEDMEWGCGRIMPQALNEALLIIRMVNTLELVKDEISSDFLNSVNDNLFQEAFKLLKLQVNEIHNIPCWCNSAIGVMGLFLQDKEMIDFTFQGEFNIRKQLLRGVTQDGFWYEGSIHYNFFTLEGMTNLLLFCKLYDYDFGNEKNIIKKMFISAYNYAFDNHKLPNPNDGWPNINLKTYSYIYSVATKVFGVDSEIGNLLKNIMNKDGIRGQFPLSRPYYYNNEISLERLILIPELHPNEAVEVNTSSINFSASQFGIIKDNGINIFYKYGHNVPSHAHPDKMNIEVTFFDQTLTRDLSNSGYGNPLCNEWHRMTASHNTVVVNGENHSSLKGGTCLEFRKNMIDAKVDNVYEGVDFRRKVEITEDGFRDLFTVSSNRINTYDYFFHVEANLLSELELQKSSLEYHENGYQHISNINKVITEATYVDLDFQLAGYIITSRINLDGKELFIAKSPDNPITEQRTSLIVRAHESSITYDLTWKIRRS</sequence>
<dbReference type="SUPFAM" id="SSF48230">
    <property type="entry name" value="Chondroitin AC/alginate lyase"/>
    <property type="match status" value="1"/>
</dbReference>
<comment type="caution">
    <text evidence="6">The sequence shown here is derived from an EMBL/GenBank/DDBJ whole genome shotgun (WGS) entry which is preliminary data.</text>
</comment>
<dbReference type="PANTHER" id="PTHR39210:SF1">
    <property type="entry name" value="HEPARIN-SULFATE LYASE"/>
    <property type="match status" value="1"/>
</dbReference>
<comment type="subcellular location">
    <subcellularLocation>
        <location evidence="1">Periplasm</location>
    </subcellularLocation>
</comment>
<dbReference type="Gene3D" id="2.70.98.70">
    <property type="match status" value="1"/>
</dbReference>
<dbReference type="GO" id="GO:0042597">
    <property type="term" value="C:periplasmic space"/>
    <property type="evidence" value="ECO:0007669"/>
    <property type="project" value="UniProtKB-SubCell"/>
</dbReference>
<evidence type="ECO:0000256" key="2">
    <source>
        <dbReference type="ARBA" id="ARBA00022729"/>
    </source>
</evidence>
<dbReference type="GO" id="GO:0016829">
    <property type="term" value="F:lyase activity"/>
    <property type="evidence" value="ECO:0007669"/>
    <property type="project" value="UniProtKB-KW"/>
</dbReference>
<evidence type="ECO:0000313" key="7">
    <source>
        <dbReference type="Proteomes" id="UP001144256"/>
    </source>
</evidence>
<dbReference type="PANTHER" id="PTHR39210">
    <property type="entry name" value="HEPARIN-SULFATE LYASE"/>
    <property type="match status" value="1"/>
</dbReference>
<evidence type="ECO:0000256" key="1">
    <source>
        <dbReference type="ARBA" id="ARBA00004418"/>
    </source>
</evidence>
<proteinExistence type="predicted"/>
<dbReference type="Pfam" id="PF07940">
    <property type="entry name" value="Hepar_II_III_C"/>
    <property type="match status" value="1"/>
</dbReference>
<name>A0A9W5Y8Y1_9FIRM</name>
<evidence type="ECO:0000256" key="3">
    <source>
        <dbReference type="ARBA" id="ARBA00022764"/>
    </source>
</evidence>
<dbReference type="InterPro" id="IPR012480">
    <property type="entry name" value="Hepar_II_III_C"/>
</dbReference>
<dbReference type="Proteomes" id="UP001144256">
    <property type="component" value="Unassembled WGS sequence"/>
</dbReference>
<dbReference type="RefSeq" id="WP_281814902.1">
    <property type="nucleotide sequence ID" value="NZ_BRLB01000004.1"/>
</dbReference>
<reference evidence="6" key="1">
    <citation type="submission" date="2022-06" db="EMBL/GenBank/DDBJ databases">
        <title>Vallitalea longa sp. nov., an anaerobic bacterium isolated from marine sediment.</title>
        <authorList>
            <person name="Hirano S."/>
            <person name="Terahara T."/>
            <person name="Mori K."/>
            <person name="Hamada M."/>
            <person name="Matsumoto R."/>
            <person name="Kobayashi T."/>
        </authorList>
    </citation>
    <scope>NUCLEOTIDE SEQUENCE</scope>
    <source>
        <strain evidence="6">SH18-1</strain>
    </source>
</reference>
<gene>
    <name evidence="6" type="ORF">SH1V18_19020</name>
</gene>
<keyword evidence="4 6" id="KW-0456">Lyase</keyword>
<protein>
    <submittedName>
        <fullName evidence="6">Alginate lyase</fullName>
    </submittedName>
</protein>
<keyword evidence="3" id="KW-0574">Periplasm</keyword>
<accession>A0A9W5Y8Y1</accession>
<dbReference type="Gene3D" id="1.50.10.100">
    <property type="entry name" value="Chondroitin AC/alginate lyase"/>
    <property type="match status" value="1"/>
</dbReference>